<dbReference type="AlphaFoldDB" id="A0AAJ0A1F9"/>
<dbReference type="GeneID" id="85466487"/>
<evidence type="ECO:0000256" key="1">
    <source>
        <dbReference type="SAM" id="MobiDB-lite"/>
    </source>
</evidence>
<feature type="region of interest" description="Disordered" evidence="1">
    <location>
        <begin position="175"/>
        <end position="203"/>
    </location>
</feature>
<dbReference type="EMBL" id="JAHMHQ010000003">
    <property type="protein sequence ID" value="KAK1640788.1"/>
    <property type="molecule type" value="Genomic_DNA"/>
</dbReference>
<protein>
    <recommendedName>
        <fullName evidence="4">F-box domain-containing protein</fullName>
    </recommendedName>
</protein>
<name>A0AAJ0A1F9_9PEZI</name>
<dbReference type="RefSeq" id="XP_060449395.1">
    <property type="nucleotide sequence ID" value="XM_060581625.1"/>
</dbReference>
<evidence type="ECO:0000313" key="2">
    <source>
        <dbReference type="EMBL" id="KAK1640788.1"/>
    </source>
</evidence>
<dbReference type="PANTHER" id="PTHR42057:SF2">
    <property type="entry name" value="F-BOX DOMAIN PROTEIN (AFU_ORTHOLOGUE AFUA_4G00200)-RELATED"/>
    <property type="match status" value="1"/>
</dbReference>
<keyword evidence="3" id="KW-1185">Reference proteome</keyword>
<dbReference type="Proteomes" id="UP001243989">
    <property type="component" value="Unassembled WGS sequence"/>
</dbReference>
<sequence length="223" mass="25572">MVPAYYSLSAFAVPTPGYFDGAGLKLPRLKTLDLGNFVISNNRHFDWVLSQNSLETLRLDSCSIVSHINIDTEPTEKWNLHKEDWQRLLRGSYGISYGGAEIHRFDGTWEVVFDKIRNSLPYLKDFRFDNDPNGLHLLRPTRIGTVLYPSRYINFDMGMCPSPWLLADSETDKMEFGDNDLGPDDDSDDDESSMNRSKETKEGDARAFRDLFSACRGRHEYLV</sequence>
<gene>
    <name evidence="2" type="ORF">BDP81DRAFT_122948</name>
</gene>
<organism evidence="2 3">
    <name type="scientific">Colletotrichum phormii</name>
    <dbReference type="NCBI Taxonomy" id="359342"/>
    <lineage>
        <taxon>Eukaryota</taxon>
        <taxon>Fungi</taxon>
        <taxon>Dikarya</taxon>
        <taxon>Ascomycota</taxon>
        <taxon>Pezizomycotina</taxon>
        <taxon>Sordariomycetes</taxon>
        <taxon>Hypocreomycetidae</taxon>
        <taxon>Glomerellales</taxon>
        <taxon>Glomerellaceae</taxon>
        <taxon>Colletotrichum</taxon>
        <taxon>Colletotrichum acutatum species complex</taxon>
    </lineage>
</organism>
<dbReference type="PANTHER" id="PTHR42057">
    <property type="entry name" value="F-BOX DOMAIN PROTEIN (AFU_ORTHOLOGUE AFUA_4G00200)"/>
    <property type="match status" value="1"/>
</dbReference>
<proteinExistence type="predicted"/>
<accession>A0AAJ0A1F9</accession>
<evidence type="ECO:0000313" key="3">
    <source>
        <dbReference type="Proteomes" id="UP001243989"/>
    </source>
</evidence>
<comment type="caution">
    <text evidence="2">The sequence shown here is derived from an EMBL/GenBank/DDBJ whole genome shotgun (WGS) entry which is preliminary data.</text>
</comment>
<feature type="compositionally biased region" description="Acidic residues" evidence="1">
    <location>
        <begin position="177"/>
        <end position="192"/>
    </location>
</feature>
<evidence type="ECO:0008006" key="4">
    <source>
        <dbReference type="Google" id="ProtNLM"/>
    </source>
</evidence>
<reference evidence="2" key="1">
    <citation type="submission" date="2021-06" db="EMBL/GenBank/DDBJ databases">
        <title>Comparative genomics, transcriptomics and evolutionary studies reveal genomic signatures of adaptation to plant cell wall in hemibiotrophic fungi.</title>
        <authorList>
            <consortium name="DOE Joint Genome Institute"/>
            <person name="Baroncelli R."/>
            <person name="Diaz J.F."/>
            <person name="Benocci T."/>
            <person name="Peng M."/>
            <person name="Battaglia E."/>
            <person name="Haridas S."/>
            <person name="Andreopoulos W."/>
            <person name="Labutti K."/>
            <person name="Pangilinan J."/>
            <person name="Floch G.L."/>
            <person name="Makela M.R."/>
            <person name="Henrissat B."/>
            <person name="Grigoriev I.V."/>
            <person name="Crouch J.A."/>
            <person name="De Vries R.P."/>
            <person name="Sukno S.A."/>
            <person name="Thon M.R."/>
        </authorList>
    </citation>
    <scope>NUCLEOTIDE SEQUENCE</scope>
    <source>
        <strain evidence="2">CBS 102054</strain>
    </source>
</reference>